<dbReference type="PANTHER" id="PTHR13318:SF95">
    <property type="entry name" value="F-BOX PROTEIN YLR352W"/>
    <property type="match status" value="1"/>
</dbReference>
<evidence type="ECO:0000259" key="3">
    <source>
        <dbReference type="Pfam" id="PF25372"/>
    </source>
</evidence>
<dbReference type="SMART" id="SM00369">
    <property type="entry name" value="LRR_TYP"/>
    <property type="match status" value="2"/>
</dbReference>
<keyword evidence="1" id="KW-0433">Leucine-rich repeat</keyword>
<dbReference type="InterPro" id="IPR003591">
    <property type="entry name" value="Leu-rich_rpt_typical-subtyp"/>
</dbReference>
<dbReference type="Proteomes" id="UP001230188">
    <property type="component" value="Unassembled WGS sequence"/>
</dbReference>
<dbReference type="Pfam" id="PF25372">
    <property type="entry name" value="DUF7885"/>
    <property type="match status" value="1"/>
</dbReference>
<dbReference type="Pfam" id="PF08477">
    <property type="entry name" value="Roc"/>
    <property type="match status" value="1"/>
</dbReference>
<evidence type="ECO:0000256" key="2">
    <source>
        <dbReference type="ARBA" id="ARBA00022737"/>
    </source>
</evidence>
<dbReference type="PANTHER" id="PTHR13318">
    <property type="entry name" value="PARTNER OF PAIRED, ISOFORM B-RELATED"/>
    <property type="match status" value="1"/>
</dbReference>
<reference evidence="4" key="1">
    <citation type="submission" date="2023-01" db="EMBL/GenBank/DDBJ databases">
        <title>Metagenome sequencing of chrysophaentin producing Chrysophaeum taylorii.</title>
        <authorList>
            <person name="Davison J."/>
            <person name="Bewley C."/>
        </authorList>
    </citation>
    <scope>NUCLEOTIDE SEQUENCE</scope>
    <source>
        <strain evidence="4">NIES-1699</strain>
    </source>
</reference>
<comment type="caution">
    <text evidence="4">The sequence shown here is derived from an EMBL/GenBank/DDBJ whole genome shotgun (WGS) entry which is preliminary data.</text>
</comment>
<dbReference type="Gene3D" id="3.80.10.10">
    <property type="entry name" value="Ribonuclease Inhibitor"/>
    <property type="match status" value="2"/>
</dbReference>
<name>A0AAD7UER7_9STRA</name>
<dbReference type="EMBL" id="JAQMWT010000373">
    <property type="protein sequence ID" value="KAJ8602658.1"/>
    <property type="molecule type" value="Genomic_DNA"/>
</dbReference>
<dbReference type="AlphaFoldDB" id="A0AAD7UER7"/>
<evidence type="ECO:0000256" key="1">
    <source>
        <dbReference type="ARBA" id="ARBA00022614"/>
    </source>
</evidence>
<dbReference type="SUPFAM" id="SSF52047">
    <property type="entry name" value="RNI-like"/>
    <property type="match status" value="1"/>
</dbReference>
<dbReference type="SUPFAM" id="SSF52540">
    <property type="entry name" value="P-loop containing nucleoside triphosphate hydrolases"/>
    <property type="match status" value="1"/>
</dbReference>
<protein>
    <recommendedName>
        <fullName evidence="3">F-box/LRR-repeat protein 15-like leucin rich repeat domain-containing protein</fullName>
    </recommendedName>
</protein>
<evidence type="ECO:0000313" key="5">
    <source>
        <dbReference type="Proteomes" id="UP001230188"/>
    </source>
</evidence>
<gene>
    <name evidence="4" type="ORF">CTAYLR_004102</name>
</gene>
<accession>A0AAD7UER7</accession>
<dbReference type="GO" id="GO:0031146">
    <property type="term" value="P:SCF-dependent proteasomal ubiquitin-dependent protein catabolic process"/>
    <property type="evidence" value="ECO:0007669"/>
    <property type="project" value="TreeGrafter"/>
</dbReference>
<keyword evidence="5" id="KW-1185">Reference proteome</keyword>
<organism evidence="4 5">
    <name type="scientific">Chrysophaeum taylorii</name>
    <dbReference type="NCBI Taxonomy" id="2483200"/>
    <lineage>
        <taxon>Eukaryota</taxon>
        <taxon>Sar</taxon>
        <taxon>Stramenopiles</taxon>
        <taxon>Ochrophyta</taxon>
        <taxon>Pelagophyceae</taxon>
        <taxon>Pelagomonadales</taxon>
        <taxon>Pelagomonadaceae</taxon>
        <taxon>Chrysophaeum</taxon>
    </lineage>
</organism>
<evidence type="ECO:0000313" key="4">
    <source>
        <dbReference type="EMBL" id="KAJ8602658.1"/>
    </source>
</evidence>
<dbReference type="SMART" id="SM00367">
    <property type="entry name" value="LRR_CC"/>
    <property type="match status" value="5"/>
</dbReference>
<keyword evidence="2" id="KW-0677">Repeat</keyword>
<dbReference type="Gene3D" id="3.40.50.300">
    <property type="entry name" value="P-loop containing nucleotide triphosphate hydrolases"/>
    <property type="match status" value="1"/>
</dbReference>
<dbReference type="GO" id="GO:0019005">
    <property type="term" value="C:SCF ubiquitin ligase complex"/>
    <property type="evidence" value="ECO:0007669"/>
    <property type="project" value="TreeGrafter"/>
</dbReference>
<dbReference type="InterPro" id="IPR006553">
    <property type="entry name" value="Leu-rich_rpt_Cys-con_subtyp"/>
</dbReference>
<dbReference type="InterPro" id="IPR032675">
    <property type="entry name" value="LRR_dom_sf"/>
</dbReference>
<sequence length="991" mass="109298">MGVETSALSDEEREVWERERDRIVTDDGRSINLGGSVVFRWWGDELFGKYHVLHKKEVRCVKDAHVKYLLSDQVTRVNLTGCRGITDDALKAIATSCSNLTSLDVSVCGNLTDDALKAIATNCSNLTSLDVSGCGKLTDDALKAIATNCSNLTSLDVSWCRNLTHDALKAIATNCSNLMVLFAKKCEFTSLPVDTGDRLPELQTLSLSENNLTALPRSIVKLTKLLRLDLHRNPLKSPPLKVAEQGLEAIARYFTELDLAGAAVSMELMVVLVGDGGAGKTSLRNAIVGRANPRQAPDDRTLYLDLEKVKIGDLVLSFCDLGGQPAYASAQALFITPSALYLLVVPIDKVDNENFQGGVGRFLEVLQARVPGAIVQLVITKTDLVDNDESAVSECKKWLHDAVDEELNRWRKAVAKNQNVSPDLVQMLKVQDEVLAVTVDDAAVIDAARKSIVELKTLFPSVGQTIPRSWLALWGLFSEIARHGDDNRAVDAIRSDAALPRGIPYSNEQPTKVSPRGAYRRETSLESSWDNIRDDFKGTEDTFADAMKLYQAEGNIVVGEGIVFLQPSLLVNIMKALIDHALEADDATIRSIAKFVETKGLPDQTRPELVESLETYIRCGEVDGGLLLWLWRKLPIDVADYEPVVRMLIDCRILIPLPRDDPEVIAAVVLFRISKTAPPEREQAWPAKLPPDQRQMQVVFEFVTGCPPNLCVYASQRTLTISVILFRVEPGSEAAAWVILCQAKALLEWDRDARFPGAVFDVWVTCPVCVDHGAKSRLGRLMQYQLDRIEMKVDLVGQKIDRNLNFMLGIANDEGNYPPMFCIVPVPEPDNPTLGDFLTAPDRWLNHELMVRFVCEKKLRFVPYVEEEEEEGLEFLVPGKTVAGMLRFWGKYGPIIKISAVFLATAVKVATGTDLKDLVPTSVASKLLPAQATKAVEMIETYDGPEIVEVVDAALQAGGIEHSTISSIQPAAGVEGIEELNPEKRSEFDVR</sequence>
<feature type="domain" description="F-box/LRR-repeat protein 15-like leucin rich repeat" evidence="3">
    <location>
        <begin position="74"/>
        <end position="186"/>
    </location>
</feature>
<dbReference type="InterPro" id="IPR027417">
    <property type="entry name" value="P-loop_NTPase"/>
</dbReference>
<proteinExistence type="predicted"/>
<dbReference type="InterPro" id="IPR057207">
    <property type="entry name" value="FBXL15_LRR"/>
</dbReference>